<geneLocation type="plasmid" evidence="1">
    <name>pAB_CC</name>
</geneLocation>
<accession>A0A076G3S2</accession>
<reference evidence="1" key="2">
    <citation type="journal article" date="2014" name="Genomics">
        <title>Prevalence and mapping of a plasmid encoding a type IV secretion system in Acinetobacter baumannii.</title>
        <authorList>
            <person name="Liu C.C."/>
            <person name="Kuo H.Y."/>
            <person name="Tang C.Y."/>
            <person name="Chang K.C."/>
            <person name="Liou M.L."/>
        </authorList>
    </citation>
    <scope>NUCLEOTIDE SEQUENCE</scope>
    <source>
        <strain evidence="1">TYTH-1</strain>
        <plasmid evidence="1">pAB_CC</plasmid>
    </source>
</reference>
<dbReference type="EMBL" id="KF889012">
    <property type="protein sequence ID" value="AII26489.1"/>
    <property type="molecule type" value="Genomic_DNA"/>
</dbReference>
<dbReference type="AlphaFoldDB" id="A0A076G3S2"/>
<gene>
    <name evidence="1" type="ORF">M3Q_pABCC86</name>
</gene>
<proteinExistence type="predicted"/>
<keyword evidence="1" id="KW-0614">Plasmid</keyword>
<dbReference type="RefSeq" id="WP_000182323.1">
    <property type="nucleotide sequence ID" value="NZ_KF889012.1"/>
</dbReference>
<organism evidence="1">
    <name type="scientific">Acinetobacter baumannii TYTH-1</name>
    <dbReference type="NCBI Taxonomy" id="1100841"/>
    <lineage>
        <taxon>Bacteria</taxon>
        <taxon>Pseudomonadati</taxon>
        <taxon>Pseudomonadota</taxon>
        <taxon>Gammaproteobacteria</taxon>
        <taxon>Moraxellales</taxon>
        <taxon>Moraxellaceae</taxon>
        <taxon>Acinetobacter</taxon>
        <taxon>Acinetobacter calcoaceticus/baumannii complex</taxon>
    </lineage>
</organism>
<sequence>MTNKGLFEQYFSTLDFTEDQDGNYLNEDTKTTWQVFQKLQQDFLFIKRDNLPKPLLEHFQAMS</sequence>
<name>A0A076G3S2_ACIBA</name>
<reference evidence="1" key="1">
    <citation type="submission" date="2013-11" db="EMBL/GenBank/DDBJ databases">
        <authorList>
            <person name="Liu C.-C."/>
            <person name="Tang C.Y."/>
            <person name="Kuo H.-Y."/>
            <person name="Chang K.-C."/>
            <person name="Liou M.-L."/>
        </authorList>
    </citation>
    <scope>NUCLEOTIDE SEQUENCE</scope>
    <source>
        <strain evidence="1">TYTH-1</strain>
        <plasmid evidence="1">pAB_CC</plasmid>
    </source>
</reference>
<protein>
    <submittedName>
        <fullName evidence="1">Uncharacterized protein</fullName>
    </submittedName>
</protein>
<evidence type="ECO:0000313" key="1">
    <source>
        <dbReference type="EMBL" id="AII26489.1"/>
    </source>
</evidence>